<dbReference type="InterPro" id="IPR024791">
    <property type="entry name" value="Cyt_c/ubiquinol_Oxase_su3"/>
</dbReference>
<keyword evidence="10" id="KW-1185">Reference proteome</keyword>
<evidence type="ECO:0000256" key="6">
    <source>
        <dbReference type="RuleBase" id="RU003376"/>
    </source>
</evidence>
<keyword evidence="3 6" id="KW-0812">Transmembrane</keyword>
<dbReference type="PANTHER" id="PTHR11403">
    <property type="entry name" value="CYTOCHROME C OXIDASE SUBUNIT III"/>
    <property type="match status" value="1"/>
</dbReference>
<dbReference type="InterPro" id="IPR013833">
    <property type="entry name" value="Cyt_c_oxidase_su3_a-hlx"/>
</dbReference>
<comment type="caution">
    <text evidence="9">The sequence shown here is derived from an EMBL/GenBank/DDBJ whole genome shotgun (WGS) entry which is preliminary data.</text>
</comment>
<evidence type="ECO:0000256" key="2">
    <source>
        <dbReference type="ARBA" id="ARBA00010581"/>
    </source>
</evidence>
<reference evidence="10" key="1">
    <citation type="journal article" date="2019" name="Int. J. Syst. Evol. Microbiol.">
        <title>The Global Catalogue of Microorganisms (GCM) 10K type strain sequencing project: providing services to taxonomists for standard genome sequencing and annotation.</title>
        <authorList>
            <consortium name="The Broad Institute Genomics Platform"/>
            <consortium name="The Broad Institute Genome Sequencing Center for Infectious Disease"/>
            <person name="Wu L."/>
            <person name="Ma J."/>
        </authorList>
    </citation>
    <scope>NUCLEOTIDE SEQUENCE [LARGE SCALE GENOMIC DNA]</scope>
    <source>
        <strain evidence="10">JCM 17666</strain>
    </source>
</reference>
<dbReference type="RefSeq" id="WP_345250189.1">
    <property type="nucleotide sequence ID" value="NZ_BAABFO010000011.1"/>
</dbReference>
<dbReference type="InterPro" id="IPR035973">
    <property type="entry name" value="Cyt_c_oxidase_su3-like_sf"/>
</dbReference>
<accession>A0ABP8H4P0</accession>
<feature type="transmembrane region" description="Helical" evidence="7">
    <location>
        <begin position="93"/>
        <end position="114"/>
    </location>
</feature>
<name>A0ABP8H4P0_9BURK</name>
<comment type="similarity">
    <text evidence="2 6">Belongs to the cytochrome c oxidase subunit 3 family.</text>
</comment>
<organism evidence="9 10">
    <name type="scientific">Pigmentiphaga soli</name>
    <dbReference type="NCBI Taxonomy" id="1007095"/>
    <lineage>
        <taxon>Bacteria</taxon>
        <taxon>Pseudomonadati</taxon>
        <taxon>Pseudomonadota</taxon>
        <taxon>Betaproteobacteria</taxon>
        <taxon>Burkholderiales</taxon>
        <taxon>Alcaligenaceae</taxon>
        <taxon>Pigmentiphaga</taxon>
    </lineage>
</organism>
<keyword evidence="5 7" id="KW-0472">Membrane</keyword>
<gene>
    <name evidence="9" type="ORF">GCM10023144_26520</name>
</gene>
<dbReference type="Proteomes" id="UP001501671">
    <property type="component" value="Unassembled WGS sequence"/>
</dbReference>
<evidence type="ECO:0000256" key="7">
    <source>
        <dbReference type="SAM" id="Phobius"/>
    </source>
</evidence>
<sequence>MDAASSAADRLADYRARLGMWVFLATEAMFIGPLFLVYATARLRLPEAFEQAGRLADVALGATNTAVLLTSSLAMALAVEAARLRLTAAARRALAATLALGALFLVLKGCEYALDWREHLFPGAGFRPEGVSDVAGARLFFLLYFTATGIHAIHVAVGLGAIAAALRRWRRRPDDHAVRQMEATGLYWHFVDVVWIFLFPALYLVGRAP</sequence>
<dbReference type="InterPro" id="IPR000298">
    <property type="entry name" value="Cyt_c_oxidase-like_su3"/>
</dbReference>
<dbReference type="PANTHER" id="PTHR11403:SF6">
    <property type="entry name" value="NITRIC OXIDE REDUCTASE SUBUNIT E"/>
    <property type="match status" value="1"/>
</dbReference>
<keyword evidence="4 7" id="KW-1133">Transmembrane helix</keyword>
<dbReference type="Gene3D" id="1.20.120.80">
    <property type="entry name" value="Cytochrome c oxidase, subunit III, four-helix bundle"/>
    <property type="match status" value="1"/>
</dbReference>
<proteinExistence type="inferred from homology"/>
<feature type="domain" description="Heme-copper oxidase subunit III family profile" evidence="8">
    <location>
        <begin position="17"/>
        <end position="207"/>
    </location>
</feature>
<evidence type="ECO:0000259" key="8">
    <source>
        <dbReference type="PROSITE" id="PS50253"/>
    </source>
</evidence>
<feature type="transmembrane region" description="Helical" evidence="7">
    <location>
        <begin position="186"/>
        <end position="206"/>
    </location>
</feature>
<comment type="subcellular location">
    <subcellularLocation>
        <location evidence="6">Cell membrane</location>
        <topology evidence="6">Multi-pass membrane protein</topology>
    </subcellularLocation>
    <subcellularLocation>
        <location evidence="1">Membrane</location>
        <topology evidence="1">Multi-pass membrane protein</topology>
    </subcellularLocation>
</comment>
<evidence type="ECO:0000256" key="5">
    <source>
        <dbReference type="ARBA" id="ARBA00023136"/>
    </source>
</evidence>
<protein>
    <submittedName>
        <fullName evidence="9">Cytochrome c oxidase subunit 3 family protein</fullName>
    </submittedName>
</protein>
<evidence type="ECO:0000256" key="1">
    <source>
        <dbReference type="ARBA" id="ARBA00004141"/>
    </source>
</evidence>
<dbReference type="EMBL" id="BAABFO010000011">
    <property type="protein sequence ID" value="GAA4334341.1"/>
    <property type="molecule type" value="Genomic_DNA"/>
</dbReference>
<feature type="transmembrane region" description="Helical" evidence="7">
    <location>
        <begin position="61"/>
        <end position="81"/>
    </location>
</feature>
<feature type="transmembrane region" description="Helical" evidence="7">
    <location>
        <begin position="141"/>
        <end position="166"/>
    </location>
</feature>
<feature type="transmembrane region" description="Helical" evidence="7">
    <location>
        <begin position="21"/>
        <end position="41"/>
    </location>
</feature>
<evidence type="ECO:0000313" key="9">
    <source>
        <dbReference type="EMBL" id="GAA4334341.1"/>
    </source>
</evidence>
<evidence type="ECO:0000256" key="3">
    <source>
        <dbReference type="ARBA" id="ARBA00022692"/>
    </source>
</evidence>
<dbReference type="Pfam" id="PF00510">
    <property type="entry name" value="COX3"/>
    <property type="match status" value="1"/>
</dbReference>
<dbReference type="SUPFAM" id="SSF81452">
    <property type="entry name" value="Cytochrome c oxidase subunit III-like"/>
    <property type="match status" value="1"/>
</dbReference>
<evidence type="ECO:0000256" key="4">
    <source>
        <dbReference type="ARBA" id="ARBA00022989"/>
    </source>
</evidence>
<evidence type="ECO:0000313" key="10">
    <source>
        <dbReference type="Proteomes" id="UP001501671"/>
    </source>
</evidence>
<dbReference type="PROSITE" id="PS50253">
    <property type="entry name" value="COX3"/>
    <property type="match status" value="1"/>
</dbReference>